<dbReference type="AlphaFoldDB" id="A0AAJ0CCW9"/>
<keyword evidence="1" id="KW-0732">Signal</keyword>
<sequence>MKLSAALLGAFATIVSAAPVESSTQADTSAAFPVFERANIDVNRLNRLNFKQQDLSYLLKINNLDMNLLQQLGRNNNFNVLAFQDLFNVNNFNIASLLQFQQLQTILAIAGTGVFNQFNLAGLNLGGLNLGLINGIGGFDVAKIIDVAVVPQIQTIVSTVTPTVII</sequence>
<evidence type="ECO:0000313" key="3">
    <source>
        <dbReference type="Proteomes" id="UP001251528"/>
    </source>
</evidence>
<keyword evidence="3" id="KW-1185">Reference proteome</keyword>
<dbReference type="EMBL" id="JASWJB010000622">
    <property type="protein sequence ID" value="KAK2589563.1"/>
    <property type="molecule type" value="Genomic_DNA"/>
</dbReference>
<dbReference type="Proteomes" id="UP001251528">
    <property type="component" value="Unassembled WGS sequence"/>
</dbReference>
<gene>
    <name evidence="2" type="ORF">QQS21_012760</name>
</gene>
<evidence type="ECO:0000313" key="2">
    <source>
        <dbReference type="EMBL" id="KAK2589563.1"/>
    </source>
</evidence>
<comment type="caution">
    <text evidence="2">The sequence shown here is derived from an EMBL/GenBank/DDBJ whole genome shotgun (WGS) entry which is preliminary data.</text>
</comment>
<feature type="signal peptide" evidence="1">
    <location>
        <begin position="1"/>
        <end position="17"/>
    </location>
</feature>
<reference evidence="2" key="1">
    <citation type="submission" date="2023-06" db="EMBL/GenBank/DDBJ databases">
        <title>Conoideocrella luteorostrata (Hypocreales: Clavicipitaceae), a potential biocontrol fungus for elongate hemlock scale in United States Christmas tree production areas.</title>
        <authorList>
            <person name="Barrett H."/>
            <person name="Lovett B."/>
            <person name="Macias A.M."/>
            <person name="Stajich J.E."/>
            <person name="Kasson M.T."/>
        </authorList>
    </citation>
    <scope>NUCLEOTIDE SEQUENCE</scope>
    <source>
        <strain evidence="2">ARSEF 14590</strain>
    </source>
</reference>
<feature type="chain" id="PRO_5042518135" evidence="1">
    <location>
        <begin position="18"/>
        <end position="166"/>
    </location>
</feature>
<organism evidence="2 3">
    <name type="scientific">Conoideocrella luteorostrata</name>
    <dbReference type="NCBI Taxonomy" id="1105319"/>
    <lineage>
        <taxon>Eukaryota</taxon>
        <taxon>Fungi</taxon>
        <taxon>Dikarya</taxon>
        <taxon>Ascomycota</taxon>
        <taxon>Pezizomycotina</taxon>
        <taxon>Sordariomycetes</taxon>
        <taxon>Hypocreomycetidae</taxon>
        <taxon>Hypocreales</taxon>
        <taxon>Clavicipitaceae</taxon>
        <taxon>Conoideocrella</taxon>
    </lineage>
</organism>
<accession>A0AAJ0CCW9</accession>
<name>A0AAJ0CCW9_9HYPO</name>
<protein>
    <submittedName>
        <fullName evidence="2">Uncharacterized protein</fullName>
    </submittedName>
</protein>
<evidence type="ECO:0000256" key="1">
    <source>
        <dbReference type="SAM" id="SignalP"/>
    </source>
</evidence>
<proteinExistence type="predicted"/>